<feature type="region of interest" description="Disordered" evidence="1">
    <location>
        <begin position="1"/>
        <end position="23"/>
    </location>
</feature>
<dbReference type="RefSeq" id="WP_345393560.1">
    <property type="nucleotide sequence ID" value="NZ_BAABLA010000020.1"/>
</dbReference>
<keyword evidence="3" id="KW-1185">Reference proteome</keyword>
<evidence type="ECO:0000313" key="2">
    <source>
        <dbReference type="EMBL" id="MFC6870754.1"/>
    </source>
</evidence>
<feature type="compositionally biased region" description="Basic and acidic residues" evidence="1">
    <location>
        <begin position="1"/>
        <end position="19"/>
    </location>
</feature>
<sequence>MLDHLAGEETERTRLEMVRGKPIPFPPEPVRSLGIALTLRGTAAADRNDGKRNLWLRTLDRLGLGFDS</sequence>
<gene>
    <name evidence="2" type="ORF">ACFQGD_26850</name>
</gene>
<evidence type="ECO:0000313" key="3">
    <source>
        <dbReference type="Proteomes" id="UP001596337"/>
    </source>
</evidence>
<proteinExistence type="predicted"/>
<reference evidence="3" key="1">
    <citation type="journal article" date="2019" name="Int. J. Syst. Evol. Microbiol.">
        <title>The Global Catalogue of Microorganisms (GCM) 10K type strain sequencing project: providing services to taxonomists for standard genome sequencing and annotation.</title>
        <authorList>
            <consortium name="The Broad Institute Genomics Platform"/>
            <consortium name="The Broad Institute Genome Sequencing Center for Infectious Disease"/>
            <person name="Wu L."/>
            <person name="Ma J."/>
        </authorList>
    </citation>
    <scope>NUCLEOTIDE SEQUENCE [LARGE SCALE GENOMIC DNA]</scope>
    <source>
        <strain evidence="3">KCTC 32255</strain>
    </source>
</reference>
<name>A0ABW2C7H9_9PSEU</name>
<protein>
    <submittedName>
        <fullName evidence="2">Uncharacterized protein</fullName>
    </submittedName>
</protein>
<dbReference type="Proteomes" id="UP001596337">
    <property type="component" value="Unassembled WGS sequence"/>
</dbReference>
<organism evidence="2 3">
    <name type="scientific">Haloechinothrix salitolerans</name>
    <dbReference type="NCBI Taxonomy" id="926830"/>
    <lineage>
        <taxon>Bacteria</taxon>
        <taxon>Bacillati</taxon>
        <taxon>Actinomycetota</taxon>
        <taxon>Actinomycetes</taxon>
        <taxon>Pseudonocardiales</taxon>
        <taxon>Pseudonocardiaceae</taxon>
        <taxon>Haloechinothrix</taxon>
    </lineage>
</organism>
<accession>A0ABW2C7H9</accession>
<dbReference type="EMBL" id="JBHSXX010000001">
    <property type="protein sequence ID" value="MFC6870754.1"/>
    <property type="molecule type" value="Genomic_DNA"/>
</dbReference>
<comment type="caution">
    <text evidence="2">The sequence shown here is derived from an EMBL/GenBank/DDBJ whole genome shotgun (WGS) entry which is preliminary data.</text>
</comment>
<evidence type="ECO:0000256" key="1">
    <source>
        <dbReference type="SAM" id="MobiDB-lite"/>
    </source>
</evidence>